<sequence>KYEFDESGDRLTQYSIVQHKIKADGSCCKNEIVGFWSMSDEKLQIQYDNLTWMEPKGTGNIPESVCSKPCESNEIYFQGDLPCCWECRPCRANEIVEANQTECKICTNFTWPSTTYQDCEAIIPEYISYSNPVIVTILVLSIVGLLICGVVLVIYLRHSHMKILRASSIELSYFILMGIASTYATAFSFCTDPGLIVCYWRQLGFSISFSLIYAPLLTKATRIYRIFRATETFEQARRCMSMGSVVLTASILCFVQ</sequence>
<keyword evidence="5" id="KW-0325">Glycoprotein</keyword>
<evidence type="ECO:0000313" key="9">
    <source>
        <dbReference type="Proteomes" id="UP000749559"/>
    </source>
</evidence>
<reference evidence="8" key="1">
    <citation type="submission" date="2022-03" db="EMBL/GenBank/DDBJ databases">
        <authorList>
            <person name="Martin C."/>
        </authorList>
    </citation>
    <scope>NUCLEOTIDE SEQUENCE</scope>
</reference>
<feature type="non-terminal residue" evidence="8">
    <location>
        <position position="1"/>
    </location>
</feature>
<proteinExistence type="predicted"/>
<dbReference type="InterPro" id="IPR000337">
    <property type="entry name" value="GPCR_3"/>
</dbReference>
<feature type="transmembrane region" description="Helical" evidence="6">
    <location>
        <begin position="168"/>
        <end position="187"/>
    </location>
</feature>
<feature type="domain" description="G-protein coupled receptors family 3 profile" evidence="7">
    <location>
        <begin position="133"/>
        <end position="256"/>
    </location>
</feature>
<accession>A0A8S4NQ44</accession>
<dbReference type="Pfam" id="PF07562">
    <property type="entry name" value="NCD3G"/>
    <property type="match status" value="1"/>
</dbReference>
<feature type="transmembrane region" description="Helical" evidence="6">
    <location>
        <begin position="199"/>
        <end position="218"/>
    </location>
</feature>
<dbReference type="InterPro" id="IPR038550">
    <property type="entry name" value="GPCR_3_9-Cys_sf"/>
</dbReference>
<evidence type="ECO:0000256" key="2">
    <source>
        <dbReference type="ARBA" id="ARBA00022692"/>
    </source>
</evidence>
<dbReference type="AlphaFoldDB" id="A0A8S4NQ44"/>
<dbReference type="Gene3D" id="2.10.50.30">
    <property type="entry name" value="GPCR, family 3, nine cysteines domain"/>
    <property type="match status" value="1"/>
</dbReference>
<dbReference type="PRINTS" id="PR00248">
    <property type="entry name" value="GPCRMGR"/>
</dbReference>
<feature type="non-terminal residue" evidence="8">
    <location>
        <position position="256"/>
    </location>
</feature>
<protein>
    <recommendedName>
        <fullName evidence="7">G-protein coupled receptors family 3 profile domain-containing protein</fullName>
    </recommendedName>
</protein>
<evidence type="ECO:0000256" key="4">
    <source>
        <dbReference type="ARBA" id="ARBA00023136"/>
    </source>
</evidence>
<dbReference type="Proteomes" id="UP000749559">
    <property type="component" value="Unassembled WGS sequence"/>
</dbReference>
<dbReference type="Pfam" id="PF00003">
    <property type="entry name" value="7tm_3"/>
    <property type="match status" value="1"/>
</dbReference>
<dbReference type="EMBL" id="CAIIXF020000005">
    <property type="protein sequence ID" value="CAH1783658.1"/>
    <property type="molecule type" value="Genomic_DNA"/>
</dbReference>
<evidence type="ECO:0000313" key="8">
    <source>
        <dbReference type="EMBL" id="CAH1783658.1"/>
    </source>
</evidence>
<dbReference type="InterPro" id="IPR011500">
    <property type="entry name" value="GPCR_3_9-Cys_dom"/>
</dbReference>
<evidence type="ECO:0000256" key="1">
    <source>
        <dbReference type="ARBA" id="ARBA00004141"/>
    </source>
</evidence>
<dbReference type="InterPro" id="IPR017978">
    <property type="entry name" value="GPCR_3_C"/>
</dbReference>
<evidence type="ECO:0000256" key="6">
    <source>
        <dbReference type="SAM" id="Phobius"/>
    </source>
</evidence>
<evidence type="ECO:0000256" key="3">
    <source>
        <dbReference type="ARBA" id="ARBA00022989"/>
    </source>
</evidence>
<gene>
    <name evidence="8" type="ORF">OFUS_LOCUS9979</name>
</gene>
<dbReference type="PANTHER" id="PTHR24060">
    <property type="entry name" value="METABOTROPIC GLUTAMATE RECEPTOR"/>
    <property type="match status" value="1"/>
</dbReference>
<keyword evidence="3 6" id="KW-1133">Transmembrane helix</keyword>
<keyword evidence="2 6" id="KW-0812">Transmembrane</keyword>
<dbReference type="GO" id="GO:0016020">
    <property type="term" value="C:membrane"/>
    <property type="evidence" value="ECO:0007669"/>
    <property type="project" value="UniProtKB-SubCell"/>
</dbReference>
<dbReference type="PROSITE" id="PS50259">
    <property type="entry name" value="G_PROTEIN_RECEP_F3_4"/>
    <property type="match status" value="1"/>
</dbReference>
<evidence type="ECO:0000256" key="5">
    <source>
        <dbReference type="ARBA" id="ARBA00023180"/>
    </source>
</evidence>
<dbReference type="GO" id="GO:0004930">
    <property type="term" value="F:G protein-coupled receptor activity"/>
    <property type="evidence" value="ECO:0007669"/>
    <property type="project" value="InterPro"/>
</dbReference>
<keyword evidence="9" id="KW-1185">Reference proteome</keyword>
<comment type="caution">
    <text evidence="8">The sequence shown here is derived from an EMBL/GenBank/DDBJ whole genome shotgun (WGS) entry which is preliminary data.</text>
</comment>
<evidence type="ECO:0000259" key="7">
    <source>
        <dbReference type="PROSITE" id="PS50259"/>
    </source>
</evidence>
<feature type="transmembrane region" description="Helical" evidence="6">
    <location>
        <begin position="133"/>
        <end position="156"/>
    </location>
</feature>
<comment type="subcellular location">
    <subcellularLocation>
        <location evidence="1">Membrane</location>
        <topology evidence="1">Multi-pass membrane protein</topology>
    </subcellularLocation>
</comment>
<keyword evidence="4 6" id="KW-0472">Membrane</keyword>
<organism evidence="8 9">
    <name type="scientific">Owenia fusiformis</name>
    <name type="common">Polychaete worm</name>
    <dbReference type="NCBI Taxonomy" id="6347"/>
    <lineage>
        <taxon>Eukaryota</taxon>
        <taxon>Metazoa</taxon>
        <taxon>Spiralia</taxon>
        <taxon>Lophotrochozoa</taxon>
        <taxon>Annelida</taxon>
        <taxon>Polychaeta</taxon>
        <taxon>Sedentaria</taxon>
        <taxon>Canalipalpata</taxon>
        <taxon>Sabellida</taxon>
        <taxon>Oweniida</taxon>
        <taxon>Oweniidae</taxon>
        <taxon>Owenia</taxon>
    </lineage>
</organism>
<name>A0A8S4NQ44_OWEFU</name>
<dbReference type="InterPro" id="IPR050726">
    <property type="entry name" value="mGluR"/>
</dbReference>
<dbReference type="OrthoDB" id="5984008at2759"/>